<evidence type="ECO:0000256" key="2">
    <source>
        <dbReference type="ARBA" id="ARBA00022618"/>
    </source>
</evidence>
<evidence type="ECO:0000313" key="7">
    <source>
        <dbReference type="Proteomes" id="UP001470288"/>
    </source>
</evidence>
<evidence type="ECO:0000256" key="4">
    <source>
        <dbReference type="ARBA" id="ARBA00022989"/>
    </source>
</evidence>
<dbReference type="PANTHER" id="PTHR37820:SF1">
    <property type="entry name" value="CELL DIVISION PROTEIN FTSQ"/>
    <property type="match status" value="1"/>
</dbReference>
<accession>A0ABV1I293</accession>
<comment type="caution">
    <text evidence="6">The sequence shown here is derived from an EMBL/GenBank/DDBJ whole genome shotgun (WGS) entry which is preliminary data.</text>
</comment>
<reference evidence="6 7" key="1">
    <citation type="submission" date="2024-03" db="EMBL/GenBank/DDBJ databases">
        <title>Human intestinal bacterial collection.</title>
        <authorList>
            <person name="Pauvert C."/>
            <person name="Hitch T.C.A."/>
            <person name="Clavel T."/>
        </authorList>
    </citation>
    <scope>NUCLEOTIDE SEQUENCE [LARGE SCALE GENOMIC DNA]</scope>
    <source>
        <strain evidence="6 7">CLA-AA-H78B</strain>
    </source>
</reference>
<evidence type="ECO:0000256" key="3">
    <source>
        <dbReference type="ARBA" id="ARBA00022692"/>
    </source>
</evidence>
<evidence type="ECO:0000256" key="5">
    <source>
        <dbReference type="ARBA" id="ARBA00023306"/>
    </source>
</evidence>
<keyword evidence="2 6" id="KW-0132">Cell division</keyword>
<dbReference type="PANTHER" id="PTHR37820">
    <property type="entry name" value="CELL DIVISION PROTEIN DIVIB"/>
    <property type="match status" value="1"/>
</dbReference>
<name>A0ABV1I293_9FIRM</name>
<keyword evidence="3" id="KW-0812">Transmembrane</keyword>
<dbReference type="Proteomes" id="UP001470288">
    <property type="component" value="Unassembled WGS sequence"/>
</dbReference>
<protein>
    <submittedName>
        <fullName evidence="6">Cell division protein FtsQ/DivIB</fullName>
    </submittedName>
</protein>
<dbReference type="InterPro" id="IPR050487">
    <property type="entry name" value="FtsQ_DivIB"/>
</dbReference>
<dbReference type="EMBL" id="JBBMFC010000018">
    <property type="protein sequence ID" value="MEQ2579306.1"/>
    <property type="molecule type" value="Genomic_DNA"/>
</dbReference>
<keyword evidence="5" id="KW-0131">Cell cycle</keyword>
<organism evidence="6 7">
    <name type="scientific">Hominiventricola aquisgranensis</name>
    <dbReference type="NCBI Taxonomy" id="3133164"/>
    <lineage>
        <taxon>Bacteria</taxon>
        <taxon>Bacillati</taxon>
        <taxon>Bacillota</taxon>
        <taxon>Clostridia</taxon>
        <taxon>Lachnospirales</taxon>
        <taxon>Lachnospiraceae</taxon>
        <taxon>Hominiventricola</taxon>
    </lineage>
</organism>
<evidence type="ECO:0000313" key="6">
    <source>
        <dbReference type="EMBL" id="MEQ2579306.1"/>
    </source>
</evidence>
<dbReference type="RefSeq" id="WP_117497144.1">
    <property type="nucleotide sequence ID" value="NZ_JBBMFC010000018.1"/>
</dbReference>
<sequence length="245" mass="27712">MWKKETKTKTVKKLIVVLAALAVLFILGLSFAGVFRVRQVTVTGNAYYTKEEVVDLLLDEGSLQNTLLVYLRYKYQEHPEIPFIDDFEVTMDSWQSLKIRVYEKNMVGYVRYLGQDVYFDKDGIVVESSTQELEGIPQISGVTFDSLAIHQPLSVEDPTIFDTILSITKLLTKYDLDPDEIRFGAGGELFLQLGDVKVALGTGENLDEKISRLKQLEGDLKDKSGTLHMENYTDETTHISLESAK</sequence>
<keyword evidence="4" id="KW-1133">Transmembrane helix</keyword>
<gene>
    <name evidence="6" type="ORF">WMO62_10785</name>
</gene>
<proteinExistence type="predicted"/>
<evidence type="ECO:0000256" key="1">
    <source>
        <dbReference type="ARBA" id="ARBA00022475"/>
    </source>
</evidence>
<keyword evidence="7" id="KW-1185">Reference proteome</keyword>
<dbReference type="GO" id="GO:0051301">
    <property type="term" value="P:cell division"/>
    <property type="evidence" value="ECO:0007669"/>
    <property type="project" value="UniProtKB-KW"/>
</dbReference>
<keyword evidence="4" id="KW-0472">Membrane</keyword>
<keyword evidence="1" id="KW-1003">Cell membrane</keyword>